<sequence>MQFFTLAIASLSLLASVDSQAVNSPDTLKKIYNAHNCLRKAHGSRPLSVDKALEKQAQNYANKLAKDNRGLVHSKSNGKYGENLAWGSGSNSKSIALKSPQMWYDEYKLYNFNKATFSSGTGHFTQVVWKGSKSIGCGIAKSNGGGTFTVCQYKPAGNMMGQFKQNVVPSKCGAPSC</sequence>
<dbReference type="CDD" id="cd05382">
    <property type="entry name" value="CAP_GAPR1-like"/>
    <property type="match status" value="1"/>
</dbReference>
<dbReference type="InterPro" id="IPR034113">
    <property type="entry name" value="SCP_GAPR1-like"/>
</dbReference>
<dbReference type="InterPro" id="IPR014044">
    <property type="entry name" value="CAP_dom"/>
</dbReference>
<dbReference type="SMR" id="A0A0K0DZE9"/>
<dbReference type="FunFam" id="3.40.33.10:FF:000002">
    <property type="entry name" value="Golgi-associated plant pathogenesis-related protein 1"/>
    <property type="match status" value="1"/>
</dbReference>
<evidence type="ECO:0000313" key="4">
    <source>
        <dbReference type="WBParaSite" id="SSTP_0000261300.1"/>
    </source>
</evidence>
<evidence type="ECO:0000256" key="1">
    <source>
        <dbReference type="SAM" id="SignalP"/>
    </source>
</evidence>
<dbReference type="PRINTS" id="PR00837">
    <property type="entry name" value="V5TPXLIKE"/>
</dbReference>
<dbReference type="PROSITE" id="PS01009">
    <property type="entry name" value="CRISP_1"/>
    <property type="match status" value="1"/>
</dbReference>
<feature type="chain" id="PRO_5005327193" evidence="1">
    <location>
        <begin position="20"/>
        <end position="177"/>
    </location>
</feature>
<proteinExistence type="predicted"/>
<feature type="signal peptide" evidence="1">
    <location>
        <begin position="1"/>
        <end position="19"/>
    </location>
</feature>
<dbReference type="InterPro" id="IPR001283">
    <property type="entry name" value="CRISP-related"/>
</dbReference>
<protein>
    <submittedName>
        <fullName evidence="4 5">SCP domain-containing protein</fullName>
    </submittedName>
</protein>
<evidence type="ECO:0000259" key="2">
    <source>
        <dbReference type="SMART" id="SM00198"/>
    </source>
</evidence>
<name>A0A0K0DZE9_STRER</name>
<dbReference type="SUPFAM" id="SSF55797">
    <property type="entry name" value="PR-1-like"/>
    <property type="match status" value="1"/>
</dbReference>
<reference evidence="4" key="1">
    <citation type="submission" date="2015-08" db="UniProtKB">
        <authorList>
            <consortium name="WormBaseParasite"/>
        </authorList>
    </citation>
    <scope>IDENTIFICATION</scope>
</reference>
<dbReference type="WBParaSite" id="SSTP_0000261300.1">
    <property type="protein sequence ID" value="SSTP_0000261300.1"/>
    <property type="gene ID" value="SSTP_0000261300"/>
</dbReference>
<keyword evidence="3" id="KW-1185">Reference proteome</keyword>
<dbReference type="WBParaSite" id="TCONS_00008081.p1">
    <property type="protein sequence ID" value="TCONS_00008081.p1"/>
    <property type="gene ID" value="XLOC_006077"/>
</dbReference>
<feature type="domain" description="SCP" evidence="2">
    <location>
        <begin position="26"/>
        <end position="161"/>
    </location>
</feature>
<dbReference type="GO" id="GO:0005576">
    <property type="term" value="C:extracellular region"/>
    <property type="evidence" value="ECO:0007669"/>
    <property type="project" value="InterPro"/>
</dbReference>
<accession>A0A0K0DZE9</accession>
<evidence type="ECO:0000313" key="3">
    <source>
        <dbReference type="Proteomes" id="UP000035681"/>
    </source>
</evidence>
<dbReference type="AlphaFoldDB" id="A0A0K0DZE9"/>
<dbReference type="Gene3D" id="3.40.33.10">
    <property type="entry name" value="CAP"/>
    <property type="match status" value="1"/>
</dbReference>
<dbReference type="PANTHER" id="PTHR10334">
    <property type="entry name" value="CYSTEINE-RICH SECRETORY PROTEIN-RELATED"/>
    <property type="match status" value="1"/>
</dbReference>
<dbReference type="Proteomes" id="UP000035681">
    <property type="component" value="Unplaced"/>
</dbReference>
<keyword evidence="1" id="KW-0732">Signal</keyword>
<dbReference type="InterPro" id="IPR035940">
    <property type="entry name" value="CAP_sf"/>
</dbReference>
<organism evidence="4">
    <name type="scientific">Strongyloides stercoralis</name>
    <name type="common">Threadworm</name>
    <dbReference type="NCBI Taxonomy" id="6248"/>
    <lineage>
        <taxon>Eukaryota</taxon>
        <taxon>Metazoa</taxon>
        <taxon>Ecdysozoa</taxon>
        <taxon>Nematoda</taxon>
        <taxon>Chromadorea</taxon>
        <taxon>Rhabditida</taxon>
        <taxon>Tylenchina</taxon>
        <taxon>Panagrolaimomorpha</taxon>
        <taxon>Strongyloidoidea</taxon>
        <taxon>Strongyloididae</taxon>
        <taxon>Strongyloides</taxon>
    </lineage>
</organism>
<dbReference type="Pfam" id="PF00188">
    <property type="entry name" value="CAP"/>
    <property type="match status" value="1"/>
</dbReference>
<evidence type="ECO:0000313" key="5">
    <source>
        <dbReference type="WBParaSite" id="TCONS_00008081.p1"/>
    </source>
</evidence>
<dbReference type="SMART" id="SM00198">
    <property type="entry name" value="SCP"/>
    <property type="match status" value="1"/>
</dbReference>
<dbReference type="InterPro" id="IPR018244">
    <property type="entry name" value="Allrgn_V5/Tpx1_CS"/>
</dbReference>
<dbReference type="STRING" id="6248.A0A0K0DZE9"/>